<keyword evidence="4" id="KW-0677">Repeat</keyword>
<evidence type="ECO:0000313" key="9">
    <source>
        <dbReference type="Proteomes" id="UP001213623"/>
    </source>
</evidence>
<feature type="region of interest" description="Disordered" evidence="7">
    <location>
        <begin position="292"/>
        <end position="321"/>
    </location>
</feature>
<dbReference type="AlphaFoldDB" id="A0AAF0EMP0"/>
<proteinExistence type="predicted"/>
<dbReference type="GO" id="GO:0036265">
    <property type="term" value="P:RNA (guanine-N7)-methylation"/>
    <property type="evidence" value="ECO:0007669"/>
    <property type="project" value="InterPro"/>
</dbReference>
<feature type="repeat" description="WD" evidence="6">
    <location>
        <begin position="69"/>
        <end position="98"/>
    </location>
</feature>
<dbReference type="GO" id="GO:0005634">
    <property type="term" value="C:nucleus"/>
    <property type="evidence" value="ECO:0007669"/>
    <property type="project" value="UniProtKB-SubCell"/>
</dbReference>
<dbReference type="EMBL" id="CP119895">
    <property type="protein sequence ID" value="WFD27374.1"/>
    <property type="molecule type" value="Genomic_DNA"/>
</dbReference>
<dbReference type="Pfam" id="PF00400">
    <property type="entry name" value="WD40"/>
    <property type="match status" value="1"/>
</dbReference>
<dbReference type="InterPro" id="IPR001680">
    <property type="entry name" value="WD40_rpt"/>
</dbReference>
<feature type="region of interest" description="Disordered" evidence="7">
    <location>
        <begin position="521"/>
        <end position="540"/>
    </location>
</feature>
<dbReference type="Proteomes" id="UP001213623">
    <property type="component" value="Chromosome 4"/>
</dbReference>
<feature type="compositionally biased region" description="Polar residues" evidence="7">
    <location>
        <begin position="530"/>
        <end position="540"/>
    </location>
</feature>
<dbReference type="PROSITE" id="PS50082">
    <property type="entry name" value="WD_REPEATS_2"/>
    <property type="match status" value="1"/>
</dbReference>
<name>A0AAF0EMP0_9BASI</name>
<dbReference type="PANTHER" id="PTHR16288:SF0">
    <property type="entry name" value="TRNA (GUANINE-N(7)-)-METHYLTRANSFERASE NON-CATALYTIC SUBUNIT WDR4"/>
    <property type="match status" value="1"/>
</dbReference>
<dbReference type="SMART" id="SM00320">
    <property type="entry name" value="WD40"/>
    <property type="match status" value="2"/>
</dbReference>
<evidence type="ECO:0000256" key="7">
    <source>
        <dbReference type="SAM" id="MobiDB-lite"/>
    </source>
</evidence>
<evidence type="ECO:0000256" key="6">
    <source>
        <dbReference type="PROSITE-ProRule" id="PRU00221"/>
    </source>
</evidence>
<evidence type="ECO:0000256" key="2">
    <source>
        <dbReference type="ARBA" id="ARBA00022574"/>
    </source>
</evidence>
<keyword evidence="9" id="KW-1185">Reference proteome</keyword>
<evidence type="ECO:0000256" key="5">
    <source>
        <dbReference type="ARBA" id="ARBA00023242"/>
    </source>
</evidence>
<evidence type="ECO:0000256" key="4">
    <source>
        <dbReference type="ARBA" id="ARBA00022737"/>
    </source>
</evidence>
<dbReference type="Gene3D" id="2.130.10.10">
    <property type="entry name" value="YVTN repeat-like/Quinoprotein amine dehydrogenase"/>
    <property type="match status" value="2"/>
</dbReference>
<dbReference type="InterPro" id="IPR015943">
    <property type="entry name" value="WD40/YVTN_repeat-like_dom_sf"/>
</dbReference>
<dbReference type="SUPFAM" id="SSF50960">
    <property type="entry name" value="TolB, C-terminal domain"/>
    <property type="match status" value="1"/>
</dbReference>
<dbReference type="InterPro" id="IPR028884">
    <property type="entry name" value="Trm82"/>
</dbReference>
<dbReference type="GO" id="GO:0043527">
    <property type="term" value="C:tRNA methyltransferase complex"/>
    <property type="evidence" value="ECO:0007669"/>
    <property type="project" value="TreeGrafter"/>
</dbReference>
<keyword evidence="2 6" id="KW-0853">WD repeat</keyword>
<evidence type="ECO:0000256" key="1">
    <source>
        <dbReference type="ARBA" id="ARBA00004123"/>
    </source>
</evidence>
<reference evidence="8" key="1">
    <citation type="submission" date="2023-03" db="EMBL/GenBank/DDBJ databases">
        <title>Mating type loci evolution in Malassezia.</title>
        <authorList>
            <person name="Coelho M.A."/>
        </authorList>
    </citation>
    <scope>NUCLEOTIDE SEQUENCE</scope>
    <source>
        <strain evidence="8">CBS 9557</strain>
    </source>
</reference>
<evidence type="ECO:0000313" key="8">
    <source>
        <dbReference type="EMBL" id="WFD27374.1"/>
    </source>
</evidence>
<organism evidence="8 9">
    <name type="scientific">Malassezia nana</name>
    <dbReference type="NCBI Taxonomy" id="180528"/>
    <lineage>
        <taxon>Eukaryota</taxon>
        <taxon>Fungi</taxon>
        <taxon>Dikarya</taxon>
        <taxon>Basidiomycota</taxon>
        <taxon>Ustilaginomycotina</taxon>
        <taxon>Malasseziomycetes</taxon>
        <taxon>Malasseziales</taxon>
        <taxon>Malasseziaceae</taxon>
        <taxon>Malassezia</taxon>
    </lineage>
</organism>
<sequence>MHGALHALPVQAVAATRDALALLTGANIVVLDVQTGAIRSSLDARIDARPGAPPGTAAPSAVFPRLCTFSPNGQRLAVASDDKVLRVWDIDTMEYGREVMFQRLAKRAGTLQWVESADGDEIVVADKFGDVWSFVVGAPSAQPIADTDVDGDADASLRPCLGHVSMITCLAFLPGDGAAPSAIVSCDRDEHIRISRWGPRRAAHVVEQYLLGSRSCVGAILVLPADRAARAGLPASDRPVLVSSDGGACLRVWCSEAHQYQLRATVHLDADTLASYVHVDAATERRRERAASNVAWQGAFDPSAPEPDTKRRRQGEEASENTALPHGISLVLQHLELFTADGCDWLLLRVEGAEAVFVVPLSAMAHDASNVAVTVCRAGAPILQTALVPTPEAVTLWACCDDRPGMGQGAALRRWVWQDGAFKPSALDGASPLADLLRETPQAEEGQVPEPEAGTTLVAVPRTPRALAPLATLSKLCLYSQVMTWPKPPQAPLDGSPISSLLLHQRTEAVARDMVERFQSGKRAAGRARNQASIQEQFGP</sequence>
<comment type="subcellular location">
    <subcellularLocation>
        <location evidence="1">Nucleus</location>
    </subcellularLocation>
</comment>
<gene>
    <name evidence="8" type="primary">TRM82</name>
    <name evidence="8" type="ORF">MNAN1_002370</name>
</gene>
<evidence type="ECO:0000256" key="3">
    <source>
        <dbReference type="ARBA" id="ARBA00022694"/>
    </source>
</evidence>
<keyword evidence="3" id="KW-0819">tRNA processing</keyword>
<dbReference type="PANTHER" id="PTHR16288">
    <property type="entry name" value="WD40 REPEAT PROTEIN 4"/>
    <property type="match status" value="1"/>
</dbReference>
<protein>
    <submittedName>
        <fullName evidence="8">tRNA (Guanine-N(7)-)-methyltransferase non-catalytic subunit trm82</fullName>
    </submittedName>
</protein>
<keyword evidence="5" id="KW-0539">Nucleus</keyword>
<dbReference type="GO" id="GO:0006400">
    <property type="term" value="P:tRNA modification"/>
    <property type="evidence" value="ECO:0007669"/>
    <property type="project" value="TreeGrafter"/>
</dbReference>
<accession>A0AAF0EMP0</accession>
<dbReference type="GO" id="GO:0005829">
    <property type="term" value="C:cytosol"/>
    <property type="evidence" value="ECO:0007669"/>
    <property type="project" value="TreeGrafter"/>
</dbReference>